<gene>
    <name evidence="2" type="ORF">BLM47_02620</name>
</gene>
<evidence type="ECO:0000313" key="3">
    <source>
        <dbReference type="Proteomes" id="UP000243688"/>
    </source>
</evidence>
<evidence type="ECO:0000313" key="2">
    <source>
        <dbReference type="EMBL" id="PDO11372.1"/>
    </source>
</evidence>
<dbReference type="Gene3D" id="3.20.20.150">
    <property type="entry name" value="Divalent-metal-dependent TIM barrel enzymes"/>
    <property type="match status" value="1"/>
</dbReference>
<dbReference type="Pfam" id="PF01261">
    <property type="entry name" value="AP_endonuc_2"/>
    <property type="match status" value="1"/>
</dbReference>
<feature type="domain" description="Xylose isomerase-like TIM barrel" evidence="1">
    <location>
        <begin position="26"/>
        <end position="249"/>
    </location>
</feature>
<organism evidence="2 3">
    <name type="scientific">Candidatus Reconcilbacillus cellulovorans</name>
    <dbReference type="NCBI Taxonomy" id="1906605"/>
    <lineage>
        <taxon>Bacteria</taxon>
        <taxon>Bacillati</taxon>
        <taxon>Bacillota</taxon>
        <taxon>Bacilli</taxon>
        <taxon>Bacillales</taxon>
        <taxon>Paenibacillaceae</taxon>
        <taxon>Candidatus Reconcilbacillus</taxon>
    </lineage>
</organism>
<dbReference type="SUPFAM" id="SSF51658">
    <property type="entry name" value="Xylose isomerase-like"/>
    <property type="match status" value="1"/>
</dbReference>
<proteinExistence type="predicted"/>
<protein>
    <recommendedName>
        <fullName evidence="1">Xylose isomerase-like TIM barrel domain-containing protein</fullName>
    </recommendedName>
</protein>
<dbReference type="PANTHER" id="PTHR12110">
    <property type="entry name" value="HYDROXYPYRUVATE ISOMERASE"/>
    <property type="match status" value="1"/>
</dbReference>
<dbReference type="AlphaFoldDB" id="A0A2A6E373"/>
<dbReference type="InterPro" id="IPR050312">
    <property type="entry name" value="IolE/XylAMocC-like"/>
</dbReference>
<dbReference type="InterPro" id="IPR013022">
    <property type="entry name" value="Xyl_isomerase-like_TIM-brl"/>
</dbReference>
<dbReference type="EMBL" id="MOXJ01000003">
    <property type="protein sequence ID" value="PDO11372.1"/>
    <property type="molecule type" value="Genomic_DNA"/>
</dbReference>
<sequence length="252" mass="27663">MKRAVTIALQLYTIREEVARDFCGALRKVADIGYRAVEFAGYGGLSATELRKQLDELDLRAVATHVRLAELEADTDRQIEYAAEIGAAYVVCPSVPEATLTGDDAAFGRLADTFACIGEKCKASGLSFAYHNHAFEWRRTEDGRFALDRLCDALPAGLMALELDLYWVKKAGLDPLETLRRYAGRTALVHVKDMAEDGSFAEPGSGTIDWRTIVAAASDIGVRALVVEQDVCRRPPLESAKIGFEYLRSLVV</sequence>
<dbReference type="Proteomes" id="UP000243688">
    <property type="component" value="Unassembled WGS sequence"/>
</dbReference>
<name>A0A2A6E373_9BACL</name>
<accession>A0A2A6E373</accession>
<dbReference type="PANTHER" id="PTHR12110:SF41">
    <property type="entry name" value="INOSOSE DEHYDRATASE"/>
    <property type="match status" value="1"/>
</dbReference>
<comment type="caution">
    <text evidence="2">The sequence shown here is derived from an EMBL/GenBank/DDBJ whole genome shotgun (WGS) entry which is preliminary data.</text>
</comment>
<dbReference type="InterPro" id="IPR036237">
    <property type="entry name" value="Xyl_isomerase-like_sf"/>
</dbReference>
<evidence type="ECO:0000259" key="1">
    <source>
        <dbReference type="Pfam" id="PF01261"/>
    </source>
</evidence>
<reference evidence="2 3" key="1">
    <citation type="submission" date="2016-12" db="EMBL/GenBank/DDBJ databases">
        <title>Candidatus Reconcilibacillus cellulovorans genome.</title>
        <authorList>
            <person name="Kolinko S."/>
            <person name="Wu Y.-W."/>
            <person name="Tachea F."/>
            <person name="Denzel E."/>
            <person name="Hiras J."/>
            <person name="Baecker N."/>
            <person name="Chan L.J."/>
            <person name="Eichorst S.A."/>
            <person name="Frey D."/>
            <person name="Adams P.D."/>
            <person name="Pray T."/>
            <person name="Tanjore D."/>
            <person name="Petzold C.J."/>
            <person name="Gladden J.M."/>
            <person name="Simmons B.A."/>
            <person name="Singer S.W."/>
        </authorList>
    </citation>
    <scope>NUCLEOTIDE SEQUENCE [LARGE SCALE GENOMIC DNA]</scope>
    <source>
        <strain evidence="2">JTherm</strain>
    </source>
</reference>